<dbReference type="InterPro" id="IPR058982">
    <property type="entry name" value="Beta-barrel_AprE"/>
</dbReference>
<dbReference type="PROSITE" id="PS00543">
    <property type="entry name" value="HLYD_FAMILY"/>
    <property type="match status" value="1"/>
</dbReference>
<evidence type="ECO:0000256" key="4">
    <source>
        <dbReference type="ARBA" id="ARBA00022692"/>
    </source>
</evidence>
<dbReference type="AlphaFoldDB" id="A0A6M4GVU4"/>
<keyword evidence="4 9" id="KW-0812">Transmembrane</keyword>
<name>A0A6M4GVU4_9PROT</name>
<sequence length="416" mass="46645">MPRQLFRQEAIDAQREKYLGEATIARPVPFWVFTVLAAGSALLLIAVALWGQYQRRERVDGYLALDEGAARVLISDAGRVTELLVKEGDEIAAGALMARITIERTASVSGSSTSEAVTKEMESRRANLQNEQGQLRDLGTQQLEQNRRRQRDLANEVAQLDNEMKLAETRTKSARDEAERYKSLSRDKFVSDAYAKGKLDDVTDQEIKLQALRRQRLQVERDLGSAKLEEPAIQLRARSQVDQVSRQISELQEGLANVEARRETIIRAPMTGVVTNIAVTRGQSVAQDTTLATVLPKGSGLHIELLVPTRAIGFVQKGHEVVLRYEAFPHERFGQYRGTITDIGRNVWSAGERIGPLSAREPVYRVDVKLDRQNVSALGQEFALRPGMLVNADLLLEKRTLLEWIFEPLLQLKGRL</sequence>
<dbReference type="PANTHER" id="PTHR30386">
    <property type="entry name" value="MEMBRANE FUSION SUBUNIT OF EMRAB-TOLC MULTIDRUG EFFLUX PUMP"/>
    <property type="match status" value="1"/>
</dbReference>
<organism evidence="12 13">
    <name type="scientific">Usitatibacter rugosus</name>
    <dbReference type="NCBI Taxonomy" id="2732067"/>
    <lineage>
        <taxon>Bacteria</taxon>
        <taxon>Pseudomonadati</taxon>
        <taxon>Pseudomonadota</taxon>
        <taxon>Betaproteobacteria</taxon>
        <taxon>Nitrosomonadales</taxon>
        <taxon>Usitatibacteraceae</taxon>
        <taxon>Usitatibacter</taxon>
    </lineage>
</organism>
<evidence type="ECO:0000313" key="13">
    <source>
        <dbReference type="Proteomes" id="UP000501534"/>
    </source>
</evidence>
<dbReference type="Proteomes" id="UP000501534">
    <property type="component" value="Chromosome"/>
</dbReference>
<dbReference type="Gene3D" id="2.40.50.100">
    <property type="match status" value="1"/>
</dbReference>
<dbReference type="InterPro" id="IPR058625">
    <property type="entry name" value="MdtA-like_BSH"/>
</dbReference>
<dbReference type="Gene3D" id="2.40.30.170">
    <property type="match status" value="1"/>
</dbReference>
<feature type="compositionally biased region" description="Polar residues" evidence="8">
    <location>
        <begin position="126"/>
        <end position="144"/>
    </location>
</feature>
<evidence type="ECO:0000256" key="2">
    <source>
        <dbReference type="ARBA" id="ARBA00009477"/>
    </source>
</evidence>
<proteinExistence type="inferred from homology"/>
<keyword evidence="5 9" id="KW-1133">Transmembrane helix</keyword>
<evidence type="ECO:0000256" key="9">
    <source>
        <dbReference type="SAM" id="Phobius"/>
    </source>
</evidence>
<accession>A0A6M4GVU4</accession>
<evidence type="ECO:0000259" key="11">
    <source>
        <dbReference type="Pfam" id="PF26002"/>
    </source>
</evidence>
<keyword evidence="7" id="KW-0175">Coiled coil</keyword>
<dbReference type="InterPro" id="IPR050739">
    <property type="entry name" value="MFP"/>
</dbReference>
<evidence type="ECO:0000256" key="5">
    <source>
        <dbReference type="ARBA" id="ARBA00022989"/>
    </source>
</evidence>
<keyword evidence="3" id="KW-0813">Transport</keyword>
<evidence type="ECO:0000256" key="6">
    <source>
        <dbReference type="ARBA" id="ARBA00023136"/>
    </source>
</evidence>
<protein>
    <submittedName>
        <fullName evidence="12">Colicin V secretion protein CvaA</fullName>
    </submittedName>
</protein>
<dbReference type="Pfam" id="PF26002">
    <property type="entry name" value="Beta-barrel_AprE"/>
    <property type="match status" value="1"/>
</dbReference>
<dbReference type="RefSeq" id="WP_171091973.1">
    <property type="nucleotide sequence ID" value="NZ_CP053069.1"/>
</dbReference>
<evidence type="ECO:0000313" key="12">
    <source>
        <dbReference type="EMBL" id="QJR11008.1"/>
    </source>
</evidence>
<feature type="coiled-coil region" evidence="7">
    <location>
        <begin position="202"/>
        <end position="261"/>
    </location>
</feature>
<comment type="subcellular location">
    <subcellularLocation>
        <location evidence="1">Membrane</location>
        <topology evidence="1">Single-pass membrane protein</topology>
    </subcellularLocation>
</comment>
<feature type="region of interest" description="Disordered" evidence="8">
    <location>
        <begin position="109"/>
        <end position="151"/>
    </location>
</feature>
<dbReference type="KEGG" id="uru:DSM104443_02079"/>
<dbReference type="PANTHER" id="PTHR30386:SF28">
    <property type="entry name" value="EXPORTED PROTEIN"/>
    <property type="match status" value="1"/>
</dbReference>
<evidence type="ECO:0000256" key="7">
    <source>
        <dbReference type="SAM" id="Coils"/>
    </source>
</evidence>
<gene>
    <name evidence="12" type="primary">cvaA_1</name>
    <name evidence="12" type="ORF">DSM104443_02079</name>
</gene>
<dbReference type="PRINTS" id="PR01490">
    <property type="entry name" value="RTXTOXIND"/>
</dbReference>
<keyword evidence="13" id="KW-1185">Reference proteome</keyword>
<keyword evidence="6 9" id="KW-0472">Membrane</keyword>
<feature type="domain" description="AprE-like beta-barrel" evidence="11">
    <location>
        <begin position="301"/>
        <end position="394"/>
    </location>
</feature>
<dbReference type="GO" id="GO:0016020">
    <property type="term" value="C:membrane"/>
    <property type="evidence" value="ECO:0007669"/>
    <property type="project" value="UniProtKB-SubCell"/>
</dbReference>
<evidence type="ECO:0000256" key="3">
    <source>
        <dbReference type="ARBA" id="ARBA00022448"/>
    </source>
</evidence>
<dbReference type="GO" id="GO:0009306">
    <property type="term" value="P:protein secretion"/>
    <property type="evidence" value="ECO:0007669"/>
    <property type="project" value="InterPro"/>
</dbReference>
<evidence type="ECO:0000256" key="1">
    <source>
        <dbReference type="ARBA" id="ARBA00004167"/>
    </source>
</evidence>
<dbReference type="Pfam" id="PF25917">
    <property type="entry name" value="BSH_RND"/>
    <property type="match status" value="1"/>
</dbReference>
<comment type="similarity">
    <text evidence="2">Belongs to the membrane fusion protein (MFP) (TC 8.A.1) family.</text>
</comment>
<feature type="domain" description="Multidrug resistance protein MdtA-like barrel-sandwich hybrid" evidence="10">
    <location>
        <begin position="78"/>
        <end position="294"/>
    </location>
</feature>
<dbReference type="InterPro" id="IPR006144">
    <property type="entry name" value="Secretion_HlyD_CS"/>
</dbReference>
<evidence type="ECO:0000256" key="8">
    <source>
        <dbReference type="SAM" id="MobiDB-lite"/>
    </source>
</evidence>
<feature type="transmembrane region" description="Helical" evidence="9">
    <location>
        <begin position="28"/>
        <end position="50"/>
    </location>
</feature>
<evidence type="ECO:0000259" key="10">
    <source>
        <dbReference type="Pfam" id="PF25917"/>
    </source>
</evidence>
<reference evidence="12 13" key="1">
    <citation type="submission" date="2020-04" db="EMBL/GenBank/DDBJ databases">
        <title>Usitatibacter rugosus gen. nov., sp. nov. and Usitatibacter palustris sp. nov., novel members of Usitatibacteraceae fam. nov. within the order Nitrosomonadales isolated from soil.</title>
        <authorList>
            <person name="Huber K.J."/>
            <person name="Neumann-Schaal M."/>
            <person name="Geppert A."/>
            <person name="Luckner M."/>
            <person name="Wanner G."/>
            <person name="Overmann J."/>
        </authorList>
    </citation>
    <scope>NUCLEOTIDE SEQUENCE [LARGE SCALE GENOMIC DNA]</scope>
    <source>
        <strain evidence="12 13">0125_3</strain>
    </source>
</reference>
<dbReference type="EMBL" id="CP053069">
    <property type="protein sequence ID" value="QJR11008.1"/>
    <property type="molecule type" value="Genomic_DNA"/>
</dbReference>